<dbReference type="CDD" id="cd00009">
    <property type="entry name" value="AAA"/>
    <property type="match status" value="3"/>
</dbReference>
<feature type="region of interest" description="Disordered" evidence="4">
    <location>
        <begin position="863"/>
        <end position="938"/>
    </location>
</feature>
<gene>
    <name evidence="6" type="ORF">HTEP1355_LOCUS5688</name>
</gene>
<organism evidence="6">
    <name type="scientific">Hemiselmis tepida</name>
    <dbReference type="NCBI Taxonomy" id="464990"/>
    <lineage>
        <taxon>Eukaryota</taxon>
        <taxon>Cryptophyceae</taxon>
        <taxon>Cryptomonadales</taxon>
        <taxon>Hemiselmidaceae</taxon>
        <taxon>Hemiselmis</taxon>
    </lineage>
</organism>
<accession>A0A7S0VPX4</accession>
<evidence type="ECO:0000256" key="1">
    <source>
        <dbReference type="ARBA" id="ARBA00010378"/>
    </source>
</evidence>
<evidence type="ECO:0000256" key="2">
    <source>
        <dbReference type="ARBA" id="ARBA00022741"/>
    </source>
</evidence>
<dbReference type="PANTHER" id="PTHR43392:SF2">
    <property type="entry name" value="AAA-TYPE ATPASE FAMILY PROTEIN _ ANKYRIN REPEAT FAMILY PROTEIN"/>
    <property type="match status" value="1"/>
</dbReference>
<dbReference type="PANTHER" id="PTHR43392">
    <property type="entry name" value="AAA-TYPE ATPASE FAMILY PROTEIN / ANKYRIN REPEAT FAMILY PROTEIN"/>
    <property type="match status" value="1"/>
</dbReference>
<dbReference type="InterPro" id="IPR003593">
    <property type="entry name" value="AAA+_ATPase"/>
</dbReference>
<feature type="domain" description="AAA+ ATPase" evidence="5">
    <location>
        <begin position="35"/>
        <end position="477"/>
    </location>
</feature>
<feature type="domain" description="AAA+ ATPase" evidence="5">
    <location>
        <begin position="1170"/>
        <end position="1310"/>
    </location>
</feature>
<evidence type="ECO:0000256" key="4">
    <source>
        <dbReference type="SAM" id="MobiDB-lite"/>
    </source>
</evidence>
<name>A0A7S0VPX4_9CRYP</name>
<proteinExistence type="inferred from homology"/>
<dbReference type="InterPro" id="IPR041627">
    <property type="entry name" value="AAA_lid_6"/>
</dbReference>
<dbReference type="CDD" id="cd00185">
    <property type="entry name" value="TNFRSF"/>
    <property type="match status" value="1"/>
</dbReference>
<feature type="region of interest" description="Disordered" evidence="4">
    <location>
        <begin position="1"/>
        <end position="23"/>
    </location>
</feature>
<dbReference type="InterPro" id="IPR047187">
    <property type="entry name" value="SF1_C_Upf1"/>
</dbReference>
<feature type="compositionally biased region" description="Basic and acidic residues" evidence="4">
    <location>
        <begin position="12"/>
        <end position="23"/>
    </location>
</feature>
<feature type="region of interest" description="Disordered" evidence="4">
    <location>
        <begin position="1457"/>
        <end position="1481"/>
    </location>
</feature>
<feature type="compositionally biased region" description="Low complexity" evidence="4">
    <location>
        <begin position="2113"/>
        <end position="2141"/>
    </location>
</feature>
<dbReference type="CDD" id="cd18808">
    <property type="entry name" value="SF1_C_Upf1"/>
    <property type="match status" value="1"/>
</dbReference>
<keyword evidence="2" id="KW-0547">Nucleotide-binding</keyword>
<feature type="region of interest" description="Disordered" evidence="4">
    <location>
        <begin position="2092"/>
        <end position="2150"/>
    </location>
</feature>
<sequence>MAHAGMTVGDLGDPKTRADMEKDPSQMEAHALALRQRVAVLQGPPGTGKTFIGRVIVDTVLTAPLKRGGETPRVLVLTYTNHALDSFLEELIEEGLDLKNIVRIGASKKMNERLKSRCIHELKQGNQFDRYQKQRYAMLKKEMEEAESRIKHLRGSLSRSMWGATDKTWEIVSSFLCGEGPGSEEYKAYEQFLVSDEALGGGKEGMKVVGKKGKALSRSAKWAAWYQGKDEPKSLQSAPAARGRTAGIWALNSHERMDLVAKWRNETLQPLVEELANWIKKHERASSQLDELRNESIVPIIKEAKVIACTTTAAAKYAGILRDSDIAVVVIEEAAEILEAHVLTALSSNVKHLVQIGDHKQLRPKLENYKLRVESGGGVDFDKSIFERLATEKGIDGTMFPAACLDVQHRMRPEISTLVRSFMYPELKDGEGTLNRTHVRGLTSDVVFITHEEPEQGEEDLSGMGPTRSKINPHEVEMAVQTVEYLMKQGYQANQMVVLTPYLGQLVELRRGLSETSLSAEIGDRDQSDLRNYLSGDMEQANTPSHSIGAAASAKEERVVRVATIDNYQGEQADIVIATLVRSNDEGQIGFLRENQRVNVLLSRARIGFILIGNSRTLLNCKNPRGRKLWETILGKMNVFDGLPVVCENHKTEQLLKKKSDFMEYAKDGGCAVVCGMPLPSCRQPEGHKHMCPLRCHPLGQFPHANVECRVLVDAKCPHGHKVKRQCSSDTPQPCSAKVQDNCPNGHFRDRKCREAPLQQCDKCDREEDRRVLRQKLAMEAAEAEEKKACDAQDRLDVLLDSIAVEKAQAAAEATTRRKEHEARLCAEQLSQQRKLRREAAVQEDVRKRENLAAKLLDAGSSDCSRLAATSADQTSSSETWESSASVGEGLPQRGKFAVRKQAGAVTSEEEPPRQKRAKVSKGETQMDPETAPAKGTEQNGAVAAARNIPNQPPVILSGGFEDAKIAIEELNKKKPNYKKAYELSKKVVEKITDCNGHACGEAAFLLAGIGLGDRTETMRKDYDDLLRRFPLHSVDLMTKAVLLFAGAEIEDKFGQFPMTAREKARLFLEVPATDQVMSAWAARCEEIVAIQDQPDPKRHKGQSQAKPVTQSDMWEKFKANVKDKGKELLPAAMDDLMGMIGLERVKREFRSELERIKIAKEQGISTDSSSYNARFDGNPGVGKTTVARLYSQLLVELGILPEKAKVFETSGPKLASGGLKELEDLLKKGQQVGGAVIFVDEAYALNPKEDSNGRQVLDFLLPHAEKLKGEYGRIVFIVAGYSKHMEKLFEHNEGLASRFPRRFVFEDYTDEELEKILAGHLANPNGVKPSKATGYSAKASKSKPLSVVRPSSSTAAVDRTRLQNARIFQQQASGMRSLPQDGAVKQDEWGHMWTYDVDSYTWKGDYGNECGFGPNNDGPHRLGDDVNPIYSSGTDSDGNGVRAYVFDRDRSVWHVSGDKGSTAPGYPGEPPPQSSFTFSLSDPKWGRIAARRLGRMRGKMGFGNARAVKNLFDDARRRQAERITMERAAGQNPNISELRRDDLLGPRAEAAKLESCQALRELQAMEGLDAVKRSVRNLLDLVIKNADREEQETQLLEVTLNRVFLGNPGTGKTTVAKLYGRILCDFGLLSKGDVIVKNPSDFKGDVLGSSERNTREILKAAEGCVLVIDEAYSLNPSTGSAGGSSKDPYLSAVIDTIVECVQAVPGDDRVVVLCGYRKEMEAMVKDSNPGLARRFQLDCAFEFEDYDDSALVRILRGKAERAGLAIGLDTAVYAVERLEKARSQGNFGNAGAVENLLSQAKLAMVAAGRSELRRCDFCPEAGEDEGREEDIFADLQGCDELIARLKVIRASIKMAVGMGQDRANGVEFNYLFTGAPGTGKTTVARRMGRMFNSFGLLPTDEVVEASASDFVTGYVGQAGKVTRDTMAKAKGKVLFIDEAYQLDPRHGGSYMSEVVDEMVKCLTSEDLKGKMVVILAGYEADVDAMLNVNQGLRSRFSEKLHFRDISPETACDMFETKLKQNHGLALDLPPEGAAAVLSLTRRLVDAPNFANGRDVETWSKRTFQEVATRTGGQGGRVEVRDLEKALESLLETKKEVPPKGSALASATRDPAAEAQAQHAPALPARVTRATAAAARAQGEAEGTEGEGEGAVVAQEALQGRQGQVCTAEHALPQSPGHVRFRGAHGDPTLASLQDVLDNMGLNTEEGARMLRDADPEGERMQQVARELAARLGVTVGEATERLRDWQRDMGAMLNTMDEEARKVKEGLHKLRAIWRCGVCGAADKPYIVCWVAPFIVRYEPGGVTGNS</sequence>
<feature type="domain" description="AAA+ ATPase" evidence="5">
    <location>
        <begin position="1600"/>
        <end position="1748"/>
    </location>
</feature>
<feature type="region of interest" description="Disordered" evidence="4">
    <location>
        <begin position="1328"/>
        <end position="1355"/>
    </location>
</feature>
<dbReference type="GO" id="GO:0004386">
    <property type="term" value="F:helicase activity"/>
    <property type="evidence" value="ECO:0007669"/>
    <property type="project" value="InterPro"/>
</dbReference>
<dbReference type="Gene3D" id="1.10.8.60">
    <property type="match status" value="2"/>
</dbReference>
<dbReference type="Pfam" id="PF00004">
    <property type="entry name" value="AAA"/>
    <property type="match status" value="3"/>
</dbReference>
<comment type="similarity">
    <text evidence="1">Belongs to the CbxX/CfxQ family.</text>
</comment>
<dbReference type="Pfam" id="PF17866">
    <property type="entry name" value="AAA_lid_6"/>
    <property type="match status" value="1"/>
</dbReference>
<protein>
    <recommendedName>
        <fullName evidence="5">AAA+ ATPase domain-containing protein</fullName>
    </recommendedName>
</protein>
<dbReference type="FunFam" id="3.40.50.300:FF:000216">
    <property type="entry name" value="Type VII secretion ATPase EccA"/>
    <property type="match status" value="2"/>
</dbReference>
<dbReference type="PRINTS" id="PR00819">
    <property type="entry name" value="CBXCFQXSUPER"/>
</dbReference>
<keyword evidence="3" id="KW-0067">ATP-binding</keyword>
<dbReference type="InterPro" id="IPR041677">
    <property type="entry name" value="DNA2/NAM7_AAA_11"/>
</dbReference>
<feature type="domain" description="AAA+ ATPase" evidence="5">
    <location>
        <begin position="1867"/>
        <end position="2007"/>
    </location>
</feature>
<dbReference type="InterPro" id="IPR050773">
    <property type="entry name" value="CbxX/CfxQ_RuBisCO_ESX"/>
</dbReference>
<dbReference type="InterPro" id="IPR000641">
    <property type="entry name" value="CbxX/CfxQ"/>
</dbReference>
<dbReference type="GO" id="GO:0005524">
    <property type="term" value="F:ATP binding"/>
    <property type="evidence" value="ECO:0007669"/>
    <property type="project" value="UniProtKB-KW"/>
</dbReference>
<evidence type="ECO:0000256" key="3">
    <source>
        <dbReference type="ARBA" id="ARBA00022840"/>
    </source>
</evidence>
<evidence type="ECO:0000259" key="5">
    <source>
        <dbReference type="SMART" id="SM00382"/>
    </source>
</evidence>
<dbReference type="InterPro" id="IPR027417">
    <property type="entry name" value="P-loop_NTPase"/>
</dbReference>
<dbReference type="FunFam" id="3.40.50.300:FF:001660">
    <property type="entry name" value="NF-X1 finger and helicase protein, putative"/>
    <property type="match status" value="1"/>
</dbReference>
<dbReference type="InterPro" id="IPR041679">
    <property type="entry name" value="DNA2/NAM7-like_C"/>
</dbReference>
<reference evidence="6" key="1">
    <citation type="submission" date="2021-01" db="EMBL/GenBank/DDBJ databases">
        <authorList>
            <person name="Corre E."/>
            <person name="Pelletier E."/>
            <person name="Niang G."/>
            <person name="Scheremetjew M."/>
            <person name="Finn R."/>
            <person name="Kale V."/>
            <person name="Holt S."/>
            <person name="Cochrane G."/>
            <person name="Meng A."/>
            <person name="Brown T."/>
            <person name="Cohen L."/>
        </authorList>
    </citation>
    <scope>NUCLEOTIDE SEQUENCE</scope>
    <source>
        <strain evidence="6">CCMP443</strain>
    </source>
</reference>
<dbReference type="Pfam" id="PF13087">
    <property type="entry name" value="AAA_12"/>
    <property type="match status" value="1"/>
</dbReference>
<dbReference type="InterPro" id="IPR003959">
    <property type="entry name" value="ATPase_AAA_core"/>
</dbReference>
<feature type="compositionally biased region" description="Low complexity" evidence="4">
    <location>
        <begin position="875"/>
        <end position="886"/>
    </location>
</feature>
<dbReference type="Gene3D" id="3.40.50.300">
    <property type="entry name" value="P-loop containing nucleotide triphosphate hydrolases"/>
    <property type="match status" value="6"/>
</dbReference>
<dbReference type="SUPFAM" id="SSF52540">
    <property type="entry name" value="P-loop containing nucleoside triphosphate hydrolases"/>
    <property type="match status" value="4"/>
</dbReference>
<evidence type="ECO:0000313" key="6">
    <source>
        <dbReference type="EMBL" id="CAD8789365.1"/>
    </source>
</evidence>
<dbReference type="Pfam" id="PF13086">
    <property type="entry name" value="AAA_11"/>
    <property type="match status" value="1"/>
</dbReference>
<dbReference type="EMBL" id="HBFN01009813">
    <property type="protein sequence ID" value="CAD8789365.1"/>
    <property type="molecule type" value="Transcribed_RNA"/>
</dbReference>
<dbReference type="GO" id="GO:0016887">
    <property type="term" value="F:ATP hydrolysis activity"/>
    <property type="evidence" value="ECO:0007669"/>
    <property type="project" value="InterPro"/>
</dbReference>
<dbReference type="SMART" id="SM00382">
    <property type="entry name" value="AAA"/>
    <property type="match status" value="4"/>
</dbReference>